<keyword evidence="5" id="KW-1185">Reference proteome</keyword>
<proteinExistence type="predicted"/>
<dbReference type="SUPFAM" id="SSF48431">
    <property type="entry name" value="Lipovitellin-phosvitin complex, superhelical domain"/>
    <property type="match status" value="1"/>
</dbReference>
<protein>
    <submittedName>
        <fullName evidence="4">HEAT repeat domain-containing protein</fullName>
    </submittedName>
</protein>
<accession>A0ABX7P0B4</accession>
<dbReference type="Pfam" id="PF01347">
    <property type="entry name" value="Vitellogenin_N"/>
    <property type="match status" value="1"/>
</dbReference>
<gene>
    <name evidence="4" type="ORF">JY651_06575</name>
</gene>
<dbReference type="EMBL" id="CP071090">
    <property type="protein sequence ID" value="QSQ24612.1"/>
    <property type="molecule type" value="Genomic_DNA"/>
</dbReference>
<name>A0ABX7P0B4_9BACT</name>
<dbReference type="Gene3D" id="1.25.10.20">
    <property type="entry name" value="Vitellinogen, superhelical"/>
    <property type="match status" value="1"/>
</dbReference>
<reference evidence="4 5" key="1">
    <citation type="submission" date="2021-02" db="EMBL/GenBank/DDBJ databases">
        <title>De Novo genome assembly of isolated myxobacteria.</title>
        <authorList>
            <person name="Stevens D.C."/>
        </authorList>
    </citation>
    <scope>NUCLEOTIDE SEQUENCE [LARGE SCALE GENOMIC DNA]</scope>
    <source>
        <strain evidence="5">SCPEA02</strain>
    </source>
</reference>
<keyword evidence="1" id="KW-1015">Disulfide bond</keyword>
<feature type="domain" description="Vitellogenin" evidence="3">
    <location>
        <begin position="374"/>
        <end position="550"/>
    </location>
</feature>
<evidence type="ECO:0000256" key="1">
    <source>
        <dbReference type="ARBA" id="ARBA00023157"/>
    </source>
</evidence>
<dbReference type="Proteomes" id="UP000662747">
    <property type="component" value="Chromosome"/>
</dbReference>
<dbReference type="InterPro" id="IPR001747">
    <property type="entry name" value="Vitellogenin_N"/>
</dbReference>
<organism evidence="4 5">
    <name type="scientific">Pyxidicoccus parkwayensis</name>
    <dbReference type="NCBI Taxonomy" id="2813578"/>
    <lineage>
        <taxon>Bacteria</taxon>
        <taxon>Pseudomonadati</taxon>
        <taxon>Myxococcota</taxon>
        <taxon>Myxococcia</taxon>
        <taxon>Myxococcales</taxon>
        <taxon>Cystobacterineae</taxon>
        <taxon>Myxococcaceae</taxon>
        <taxon>Pyxidicoccus</taxon>
    </lineage>
</organism>
<dbReference type="InterPro" id="IPR011030">
    <property type="entry name" value="Lipovitellin_superhlx_dom"/>
</dbReference>
<evidence type="ECO:0000259" key="3">
    <source>
        <dbReference type="Pfam" id="PF01347"/>
    </source>
</evidence>
<dbReference type="PANTHER" id="PTHR23345">
    <property type="entry name" value="VITELLOGENIN-RELATED"/>
    <property type="match status" value="1"/>
</dbReference>
<keyword evidence="2" id="KW-0325">Glycoprotein</keyword>
<dbReference type="PANTHER" id="PTHR23345:SF15">
    <property type="entry name" value="VITELLOGENIN 1-RELATED"/>
    <property type="match status" value="1"/>
</dbReference>
<evidence type="ECO:0000256" key="2">
    <source>
        <dbReference type="ARBA" id="ARBA00023180"/>
    </source>
</evidence>
<dbReference type="RefSeq" id="WP_206726174.1">
    <property type="nucleotide sequence ID" value="NZ_CP071090.1"/>
</dbReference>
<evidence type="ECO:0000313" key="5">
    <source>
        <dbReference type="Proteomes" id="UP000662747"/>
    </source>
</evidence>
<sequence length="639" mass="69424">MLRSRPALRLAALVTLLLAGSFFAWSTIRPAMPGALTAVLAQEPSRLPLSRWEPGEERTYRFAWDDLQRVELPVPTGAEGSSLTGTLHLEGELTLQALEVRADGARLRLGLKHLDRHEAVVSGQALFPDDASVQAQLPASASAWLELDARGALLAARFSESEPPMFRQFAQTLAAELFPTELRDAPEWSAAESTQTGEVEAQFRFEGDDASRLTRRRTRYQSLRAAGKVDTFQQKLSSLTQFERDPEGHLAGVSLDEVLEATRTDGRPLVSRRMRLRVVFSSREQKPLLAAGEDKPIVRAPAQIAFEGDPEVALLRSQADGMTVDAVLEALASAGDPEAIPDLGGFARRAIAALKLEPERAGELALAFRRKDARPALRELMLDLLVGAGHAQAQATLRELIQSPEAREHAAAHALMVQRAGFLEHPEPETGRMLVELRAQARTSADAGLERASSYALGAVVSHLPPDAPEVPEYLRVLEDSLARADSAEERLHALRALGNTGAEHALELTSPHLRDAEADVRAAAAEALRRSPQEVATRMLLDALEQERERAVQSALLDALDGRTLGLPELERLRGWLVAGRLAPGAESTLLNVLSHRLDGSAPVVQMLQVLSLRPGQQPATRARVLALMAQASARRDG</sequence>
<dbReference type="InterPro" id="IPR050733">
    <property type="entry name" value="Vitellogenin/Apolipophorin"/>
</dbReference>
<evidence type="ECO:0000313" key="4">
    <source>
        <dbReference type="EMBL" id="QSQ24612.1"/>
    </source>
</evidence>